<sequence>MTTRTIAYPDLSSYIGGTWTRGSGTEEVTVLNPATGTELGAVPLGINDDFVAALDAADAAFGSWRRTSPTTRAEILRRAAAIMRARASELADLITVELGKPTREARVEVVTAAEHIEWAAEEGRRGYGRDIPARTPRTVQTVRREPLGPIAGFAPWNAPLITPARKIAYVLAAGCTLVLKPSEETPGCALALVRAFEEAGLPEGVLNAIFGKPESVSTYLLSDSRVKGVTFTGSTGVGRALASLAAPSMKRLILELGGNAPVIINADVDVKAVAESAVRATYRNAGQICTSPSRFLIHDSIHDDFVQAFTQSARTLVVGNGLDERTDMGPVANEQRVAAMAMLTEDARRRGIDIPLGGHRIGEAGSFWSPTLLAGVDDECLISNAEPFGPMASTRPFHSLDEAIAVANRLPVGLASYVWTNSLSDATRLLDEIEAGSVVVNRWQASLPETPFGGYDDSGVGTEGGIEGVSAFQRIKYTSFAA</sequence>
<evidence type="ECO:0000256" key="2">
    <source>
        <dbReference type="ARBA" id="ARBA00023002"/>
    </source>
</evidence>
<dbReference type="EMBL" id="BMMH01000005">
    <property type="protein sequence ID" value="GGL14030.1"/>
    <property type="molecule type" value="Genomic_DNA"/>
</dbReference>
<evidence type="ECO:0000313" key="6">
    <source>
        <dbReference type="EMBL" id="GGL14030.1"/>
    </source>
</evidence>
<dbReference type="Gene3D" id="3.40.605.10">
    <property type="entry name" value="Aldehyde Dehydrogenase, Chain A, domain 1"/>
    <property type="match status" value="1"/>
</dbReference>
<dbReference type="InterPro" id="IPR015590">
    <property type="entry name" value="Aldehyde_DH_dom"/>
</dbReference>
<evidence type="ECO:0000256" key="1">
    <source>
        <dbReference type="ARBA" id="ARBA00009986"/>
    </source>
</evidence>
<comment type="caution">
    <text evidence="6">The sequence shown here is derived from an EMBL/GenBank/DDBJ whole genome shotgun (WGS) entry which is preliminary data.</text>
</comment>
<organism evidence="6 7">
    <name type="scientific">Nocardia jinanensis</name>
    <dbReference type="NCBI Taxonomy" id="382504"/>
    <lineage>
        <taxon>Bacteria</taxon>
        <taxon>Bacillati</taxon>
        <taxon>Actinomycetota</taxon>
        <taxon>Actinomycetes</taxon>
        <taxon>Mycobacteriales</taxon>
        <taxon>Nocardiaceae</taxon>
        <taxon>Nocardia</taxon>
    </lineage>
</organism>
<comment type="similarity">
    <text evidence="1 4">Belongs to the aldehyde dehydrogenase family.</text>
</comment>
<evidence type="ECO:0000259" key="5">
    <source>
        <dbReference type="Pfam" id="PF00171"/>
    </source>
</evidence>
<reference evidence="6" key="1">
    <citation type="journal article" date="2014" name="Int. J. Syst. Evol. Microbiol.">
        <title>Complete genome sequence of Corynebacterium casei LMG S-19264T (=DSM 44701T), isolated from a smear-ripened cheese.</title>
        <authorList>
            <consortium name="US DOE Joint Genome Institute (JGI-PGF)"/>
            <person name="Walter F."/>
            <person name="Albersmeier A."/>
            <person name="Kalinowski J."/>
            <person name="Ruckert C."/>
        </authorList>
    </citation>
    <scope>NUCLEOTIDE SEQUENCE</scope>
    <source>
        <strain evidence="6">CGMCC 4.3508</strain>
    </source>
</reference>
<feature type="domain" description="Aldehyde dehydrogenase" evidence="5">
    <location>
        <begin position="19"/>
        <end position="477"/>
    </location>
</feature>
<dbReference type="SUPFAM" id="SSF53720">
    <property type="entry name" value="ALDH-like"/>
    <property type="match status" value="1"/>
</dbReference>
<gene>
    <name evidence="6" type="primary">gabD</name>
    <name evidence="6" type="ORF">GCM10011588_30680</name>
</gene>
<dbReference type="AlphaFoldDB" id="A0A917RLH5"/>
<dbReference type="GO" id="GO:0004777">
    <property type="term" value="F:succinate-semialdehyde dehydrogenase (NAD+) activity"/>
    <property type="evidence" value="ECO:0007669"/>
    <property type="project" value="TreeGrafter"/>
</dbReference>
<dbReference type="InterPro" id="IPR016161">
    <property type="entry name" value="Ald_DH/histidinol_DH"/>
</dbReference>
<dbReference type="InterPro" id="IPR016163">
    <property type="entry name" value="Ald_DH_C"/>
</dbReference>
<dbReference type="PROSITE" id="PS00687">
    <property type="entry name" value="ALDEHYDE_DEHYDR_GLU"/>
    <property type="match status" value="1"/>
</dbReference>
<evidence type="ECO:0000256" key="4">
    <source>
        <dbReference type="RuleBase" id="RU003345"/>
    </source>
</evidence>
<proteinExistence type="inferred from homology"/>
<dbReference type="PANTHER" id="PTHR43353:SF5">
    <property type="entry name" value="SUCCINATE-SEMIALDEHYDE DEHYDROGENASE, MITOCHONDRIAL"/>
    <property type="match status" value="1"/>
</dbReference>
<dbReference type="InterPro" id="IPR050740">
    <property type="entry name" value="Aldehyde_DH_Superfamily"/>
</dbReference>
<dbReference type="Proteomes" id="UP000638263">
    <property type="component" value="Unassembled WGS sequence"/>
</dbReference>
<dbReference type="RefSeq" id="WP_062997453.1">
    <property type="nucleotide sequence ID" value="NZ_BMMH01000005.1"/>
</dbReference>
<dbReference type="CDD" id="cd07103">
    <property type="entry name" value="ALDH_F5_SSADH_GabD"/>
    <property type="match status" value="1"/>
</dbReference>
<accession>A0A917RLH5</accession>
<evidence type="ECO:0000313" key="7">
    <source>
        <dbReference type="Proteomes" id="UP000638263"/>
    </source>
</evidence>
<dbReference type="InterPro" id="IPR016162">
    <property type="entry name" value="Ald_DH_N"/>
</dbReference>
<dbReference type="InterPro" id="IPR029510">
    <property type="entry name" value="Ald_DH_CS_GLU"/>
</dbReference>
<dbReference type="Pfam" id="PF00171">
    <property type="entry name" value="Aldedh"/>
    <property type="match status" value="1"/>
</dbReference>
<protein>
    <submittedName>
        <fullName evidence="6">NAD-dependent succinate-semialdehyde dehydrogenase</fullName>
    </submittedName>
</protein>
<evidence type="ECO:0000256" key="3">
    <source>
        <dbReference type="PROSITE-ProRule" id="PRU10007"/>
    </source>
</evidence>
<dbReference type="Gene3D" id="3.40.309.10">
    <property type="entry name" value="Aldehyde Dehydrogenase, Chain A, domain 2"/>
    <property type="match status" value="1"/>
</dbReference>
<feature type="active site" evidence="3">
    <location>
        <position position="255"/>
    </location>
</feature>
<name>A0A917RLH5_9NOCA</name>
<dbReference type="GO" id="GO:0009450">
    <property type="term" value="P:gamma-aminobutyric acid catabolic process"/>
    <property type="evidence" value="ECO:0007669"/>
    <property type="project" value="TreeGrafter"/>
</dbReference>
<dbReference type="PANTHER" id="PTHR43353">
    <property type="entry name" value="SUCCINATE-SEMIALDEHYDE DEHYDROGENASE, MITOCHONDRIAL"/>
    <property type="match status" value="1"/>
</dbReference>
<keyword evidence="2 4" id="KW-0560">Oxidoreductase</keyword>
<keyword evidence="7" id="KW-1185">Reference proteome</keyword>
<dbReference type="FunFam" id="3.40.605.10:FF:000007">
    <property type="entry name" value="NAD/NADP-dependent betaine aldehyde dehydrogenase"/>
    <property type="match status" value="1"/>
</dbReference>
<reference evidence="6" key="2">
    <citation type="submission" date="2020-09" db="EMBL/GenBank/DDBJ databases">
        <authorList>
            <person name="Sun Q."/>
            <person name="Zhou Y."/>
        </authorList>
    </citation>
    <scope>NUCLEOTIDE SEQUENCE</scope>
    <source>
        <strain evidence="6">CGMCC 4.3508</strain>
    </source>
</reference>